<comment type="caution">
    <text evidence="1">The sequence shown here is derived from an EMBL/GenBank/DDBJ whole genome shotgun (WGS) entry which is preliminary data.</text>
</comment>
<evidence type="ECO:0000313" key="2">
    <source>
        <dbReference type="Proteomes" id="UP001219518"/>
    </source>
</evidence>
<dbReference type="EMBL" id="JAHWGI010001414">
    <property type="protein sequence ID" value="KAK3930895.1"/>
    <property type="molecule type" value="Genomic_DNA"/>
</dbReference>
<proteinExistence type="predicted"/>
<reference evidence="1" key="2">
    <citation type="journal article" date="2023" name="BMC Genomics">
        <title>Pest status, molecular evolution, and epigenetic factors derived from the genome assembly of Frankliniella fusca, a thysanopteran phytovirus vector.</title>
        <authorList>
            <person name="Catto M.A."/>
            <person name="Labadie P.E."/>
            <person name="Jacobson A.L."/>
            <person name="Kennedy G.G."/>
            <person name="Srinivasan R."/>
            <person name="Hunt B.G."/>
        </authorList>
    </citation>
    <scope>NUCLEOTIDE SEQUENCE</scope>
    <source>
        <strain evidence="1">PL_HMW_Pooled</strain>
    </source>
</reference>
<accession>A0AAE1I0Q8</accession>
<reference evidence="1" key="1">
    <citation type="submission" date="2021-07" db="EMBL/GenBank/DDBJ databases">
        <authorList>
            <person name="Catto M.A."/>
            <person name="Jacobson A."/>
            <person name="Kennedy G."/>
            <person name="Labadie P."/>
            <person name="Hunt B.G."/>
            <person name="Srinivasan R."/>
        </authorList>
    </citation>
    <scope>NUCLEOTIDE SEQUENCE</scope>
    <source>
        <strain evidence="1">PL_HMW_Pooled</strain>
        <tissue evidence="1">Head</tissue>
    </source>
</reference>
<keyword evidence="2" id="KW-1185">Reference proteome</keyword>
<organism evidence="1 2">
    <name type="scientific">Frankliniella fusca</name>
    <dbReference type="NCBI Taxonomy" id="407009"/>
    <lineage>
        <taxon>Eukaryota</taxon>
        <taxon>Metazoa</taxon>
        <taxon>Ecdysozoa</taxon>
        <taxon>Arthropoda</taxon>
        <taxon>Hexapoda</taxon>
        <taxon>Insecta</taxon>
        <taxon>Pterygota</taxon>
        <taxon>Neoptera</taxon>
        <taxon>Paraneoptera</taxon>
        <taxon>Thysanoptera</taxon>
        <taxon>Terebrantia</taxon>
        <taxon>Thripoidea</taxon>
        <taxon>Thripidae</taxon>
        <taxon>Frankliniella</taxon>
    </lineage>
</organism>
<evidence type="ECO:0000313" key="1">
    <source>
        <dbReference type="EMBL" id="KAK3930895.1"/>
    </source>
</evidence>
<sequence length="80" mass="9250">MGRIALILYDCDDNSVHFVCERLQTHYRCKQRLYEIGDCIGYTLVSDKLLSYYPMTSRLSTSHPVARLVKLKHAIVSTEL</sequence>
<dbReference type="AlphaFoldDB" id="A0AAE1I0Q8"/>
<protein>
    <submittedName>
        <fullName evidence="1">Acetyl-/propionyl-coenzyme A carboxylase alpha chain</fullName>
    </submittedName>
</protein>
<gene>
    <name evidence="1" type="ORF">KUF71_005875</name>
</gene>
<dbReference type="Proteomes" id="UP001219518">
    <property type="component" value="Unassembled WGS sequence"/>
</dbReference>
<name>A0AAE1I0Q8_9NEOP</name>